<dbReference type="AlphaFoldDB" id="A0A6A6DXL9"/>
<evidence type="ECO:0000313" key="1">
    <source>
        <dbReference type="EMBL" id="KAF2182436.1"/>
    </source>
</evidence>
<gene>
    <name evidence="1" type="ORF">K469DRAFT_690893</name>
</gene>
<evidence type="ECO:0000313" key="2">
    <source>
        <dbReference type="Proteomes" id="UP000800200"/>
    </source>
</evidence>
<dbReference type="Proteomes" id="UP000800200">
    <property type="component" value="Unassembled WGS sequence"/>
</dbReference>
<dbReference type="OrthoDB" id="5232280at2759"/>
<organism evidence="1 2">
    <name type="scientific">Zopfia rhizophila CBS 207.26</name>
    <dbReference type="NCBI Taxonomy" id="1314779"/>
    <lineage>
        <taxon>Eukaryota</taxon>
        <taxon>Fungi</taxon>
        <taxon>Dikarya</taxon>
        <taxon>Ascomycota</taxon>
        <taxon>Pezizomycotina</taxon>
        <taxon>Dothideomycetes</taxon>
        <taxon>Dothideomycetes incertae sedis</taxon>
        <taxon>Zopfiaceae</taxon>
        <taxon>Zopfia</taxon>
    </lineage>
</organism>
<dbReference type="EMBL" id="ML994648">
    <property type="protein sequence ID" value="KAF2182436.1"/>
    <property type="molecule type" value="Genomic_DNA"/>
</dbReference>
<keyword evidence="2" id="KW-1185">Reference proteome</keyword>
<accession>A0A6A6DXL9</accession>
<sequence>MALSFSVSSLTLENWGISAGDIAVLAGAGRMAGTWVMSQFKDRALLDWMNMDVDTVFTRKALLNVTELHDRWDQKITLLKNGKRSSYPKDGGKGVHVLQQMDRFTWLMTLLSAALDAAMKRSDQRQLLTRFLLKLFEDNEAGAEFLRHEAEYHIQGWMSAACVRNIALKARDVWQTLEKKGKHQPGFIPESELNGLFHFLHWLVCGEEKQYQTASTDIFSVATILKELGINIKTTENQNDYFDESQIVVAWSDKVIPSVLTKALTVFRPGMRIPLQHIEEVASLFPISHDPNQLRGIFQSGMDAVKEDGLSLRARRSDNDPPRVRGSPFLKEDQDLMYWAELASRKTIPRLKGDAYRLADTLFAILSSATCHRFAEIVDNLNKDYDDSNRVNMLALMLNNEAQQNRSYGLNENYDYGDALYHIQAFVLGYWYQLLLPLLDTSQLASQEAFGSWKWADVQALNLIREIVAMRLHLQKESGKIYFYYRHEMLKLTAYLFGGAEISQLQSARFGAVGVLGKIPLLYSCLARGTWDNFGKFSLLDVDASCIPSSTCGIVIPGQPKSATKSTPEILRIAPYSTAFDQVHILGLQKETIKDFTIHIEPDWDYDSQTCLVVYRHKGRMVHKVNPRQIDLVLSDLILGKEQATDPSVDDTASQPSMSDDPPYQVLGKCNILPLHSFEGGQFLEPEEKLAEARELMPVYRFHPILINTVGAVNALVCLACMYQGWAEETSMVAVKTQSQFEKAIKDCAKVIVVTDVGKSAD</sequence>
<proteinExistence type="predicted"/>
<name>A0A6A6DXL9_9PEZI</name>
<reference evidence="1" key="1">
    <citation type="journal article" date="2020" name="Stud. Mycol.">
        <title>101 Dothideomycetes genomes: a test case for predicting lifestyles and emergence of pathogens.</title>
        <authorList>
            <person name="Haridas S."/>
            <person name="Albert R."/>
            <person name="Binder M."/>
            <person name="Bloem J."/>
            <person name="Labutti K."/>
            <person name="Salamov A."/>
            <person name="Andreopoulos B."/>
            <person name="Baker S."/>
            <person name="Barry K."/>
            <person name="Bills G."/>
            <person name="Bluhm B."/>
            <person name="Cannon C."/>
            <person name="Castanera R."/>
            <person name="Culley D."/>
            <person name="Daum C."/>
            <person name="Ezra D."/>
            <person name="Gonzalez J."/>
            <person name="Henrissat B."/>
            <person name="Kuo A."/>
            <person name="Liang C."/>
            <person name="Lipzen A."/>
            <person name="Lutzoni F."/>
            <person name="Magnuson J."/>
            <person name="Mondo S."/>
            <person name="Nolan M."/>
            <person name="Ohm R."/>
            <person name="Pangilinan J."/>
            <person name="Park H.-J."/>
            <person name="Ramirez L."/>
            <person name="Alfaro M."/>
            <person name="Sun H."/>
            <person name="Tritt A."/>
            <person name="Yoshinaga Y."/>
            <person name="Zwiers L.-H."/>
            <person name="Turgeon B."/>
            <person name="Goodwin S."/>
            <person name="Spatafora J."/>
            <person name="Crous P."/>
            <person name="Grigoriev I."/>
        </authorList>
    </citation>
    <scope>NUCLEOTIDE SEQUENCE</scope>
    <source>
        <strain evidence="1">CBS 207.26</strain>
    </source>
</reference>
<protein>
    <submittedName>
        <fullName evidence="1">Uncharacterized protein</fullName>
    </submittedName>
</protein>